<dbReference type="OrthoDB" id="8052205at2"/>
<name>A0A5B0VSC5_RHITR</name>
<evidence type="ECO:0000256" key="1">
    <source>
        <dbReference type="SAM" id="MobiDB-lite"/>
    </source>
</evidence>
<accession>A0A5B0VSC5</accession>
<sequence length="328" mass="35334">MQETIAINGLTLCHKHSDGWVRSTMPDVCKSPDKPIPYTNTAYARDLAKGTTTVFSHGGAMNGVKGSEFYRSFGDEPGVGGGIVSGVNKDRATFLSWSPNVFMEGRNVTRLTDRMLLNKGNTISAGGYYTGPVKGPQREILEKICEFACACKAAGTFSQRCIDGKILDWASQAGRNVTPGGAYEIGEDGKWTYRLDDGGNQLRGGPKGTKMPDYTDHDNNSFGENKLPKDRYRGNQNETYDEIGQDTDQDRNDINFKKDCKCDDDDGNKAPVTQPAPQTERETEPSSNGSWFSRNAGWLVPLGAGAVAVGAILLAPETGGASLAALAL</sequence>
<evidence type="ECO:0000313" key="3">
    <source>
        <dbReference type="Proteomes" id="UP000323608"/>
    </source>
</evidence>
<dbReference type="EMBL" id="VNIP01000012">
    <property type="protein sequence ID" value="KAA1177384.1"/>
    <property type="molecule type" value="Genomic_DNA"/>
</dbReference>
<organism evidence="2 3">
    <name type="scientific">Rhizobium tropici</name>
    <dbReference type="NCBI Taxonomy" id="398"/>
    <lineage>
        <taxon>Bacteria</taxon>
        <taxon>Pseudomonadati</taxon>
        <taxon>Pseudomonadota</taxon>
        <taxon>Alphaproteobacteria</taxon>
        <taxon>Hyphomicrobiales</taxon>
        <taxon>Rhizobiaceae</taxon>
        <taxon>Rhizobium/Agrobacterium group</taxon>
        <taxon>Rhizobium</taxon>
    </lineage>
</organism>
<reference evidence="2 3" key="1">
    <citation type="submission" date="2019-07" db="EMBL/GenBank/DDBJ databases">
        <title>The Draft Genome Sequence of Rhizobium tropici SARCC-755 Associated with Superior Nodulation on Pigeonpea (Cajanus cajan (L.) Millsp.).</title>
        <authorList>
            <person name="Bopape F.L."/>
            <person name="Hassen A.I."/>
            <person name="Swanevelder Z.H."/>
            <person name="Gwata E.T."/>
        </authorList>
    </citation>
    <scope>NUCLEOTIDE SEQUENCE [LARGE SCALE GENOMIC DNA]</scope>
    <source>
        <strain evidence="2 3">SARCC-755</strain>
    </source>
</reference>
<dbReference type="Pfam" id="PF13665">
    <property type="entry name" value="Tox-PAAR-like"/>
    <property type="match status" value="1"/>
</dbReference>
<proteinExistence type="predicted"/>
<comment type="caution">
    <text evidence="2">The sequence shown here is derived from an EMBL/GenBank/DDBJ whole genome shotgun (WGS) entry which is preliminary data.</text>
</comment>
<feature type="compositionally biased region" description="Basic and acidic residues" evidence="1">
    <location>
        <begin position="248"/>
        <end position="261"/>
    </location>
</feature>
<evidence type="ECO:0000313" key="2">
    <source>
        <dbReference type="EMBL" id="KAA1177384.1"/>
    </source>
</evidence>
<gene>
    <name evidence="2" type="ORF">FP026_24705</name>
</gene>
<protein>
    <submittedName>
        <fullName evidence="2">DUF4150 domain-containing protein</fullName>
    </submittedName>
</protein>
<feature type="region of interest" description="Disordered" evidence="1">
    <location>
        <begin position="196"/>
        <end position="290"/>
    </location>
</feature>
<dbReference type="RefSeq" id="WP_149637235.1">
    <property type="nucleotide sequence ID" value="NZ_VNIP01000012.1"/>
</dbReference>
<dbReference type="AlphaFoldDB" id="A0A5B0VSC5"/>
<dbReference type="Proteomes" id="UP000323608">
    <property type="component" value="Unassembled WGS sequence"/>
</dbReference>